<dbReference type="EMBL" id="MFPX01000002">
    <property type="protein sequence ID" value="OGH67387.1"/>
    <property type="molecule type" value="Genomic_DNA"/>
</dbReference>
<feature type="region of interest" description="Disordered" evidence="2">
    <location>
        <begin position="445"/>
        <end position="464"/>
    </location>
</feature>
<keyword evidence="3" id="KW-1133">Transmembrane helix</keyword>
<dbReference type="Proteomes" id="UP000178742">
    <property type="component" value="Unassembled WGS sequence"/>
</dbReference>
<evidence type="ECO:0000256" key="1">
    <source>
        <dbReference type="SAM" id="Coils"/>
    </source>
</evidence>
<organism evidence="4 5">
    <name type="scientific">Candidatus Magasanikbacteria bacterium RIFCSPHIGHO2_02_FULL_41_13</name>
    <dbReference type="NCBI Taxonomy" id="1798676"/>
    <lineage>
        <taxon>Bacteria</taxon>
        <taxon>Candidatus Magasanikiibacteriota</taxon>
    </lineage>
</organism>
<accession>A0A1F6M6V9</accession>
<name>A0A1F6M6V9_9BACT</name>
<feature type="transmembrane region" description="Helical" evidence="3">
    <location>
        <begin position="829"/>
        <end position="849"/>
    </location>
</feature>
<keyword evidence="1" id="KW-0175">Coiled coil</keyword>
<feature type="transmembrane region" description="Helical" evidence="3">
    <location>
        <begin position="802"/>
        <end position="823"/>
    </location>
</feature>
<evidence type="ECO:0000313" key="5">
    <source>
        <dbReference type="Proteomes" id="UP000178742"/>
    </source>
</evidence>
<evidence type="ECO:0000313" key="4">
    <source>
        <dbReference type="EMBL" id="OGH67387.1"/>
    </source>
</evidence>
<keyword evidence="3" id="KW-0812">Transmembrane</keyword>
<comment type="caution">
    <text evidence="4">The sequence shown here is derived from an EMBL/GenBank/DDBJ whole genome shotgun (WGS) entry which is preliminary data.</text>
</comment>
<evidence type="ECO:0000256" key="2">
    <source>
        <dbReference type="SAM" id="MobiDB-lite"/>
    </source>
</evidence>
<reference evidence="4 5" key="1">
    <citation type="journal article" date="2016" name="Nat. Commun.">
        <title>Thousands of microbial genomes shed light on interconnected biogeochemical processes in an aquifer system.</title>
        <authorList>
            <person name="Anantharaman K."/>
            <person name="Brown C.T."/>
            <person name="Hug L.A."/>
            <person name="Sharon I."/>
            <person name="Castelle C.J."/>
            <person name="Probst A.J."/>
            <person name="Thomas B.C."/>
            <person name="Singh A."/>
            <person name="Wilkins M.J."/>
            <person name="Karaoz U."/>
            <person name="Brodie E.L."/>
            <person name="Williams K.H."/>
            <person name="Hubbard S.S."/>
            <person name="Banfield J.F."/>
        </authorList>
    </citation>
    <scope>NUCLEOTIDE SEQUENCE [LARGE SCALE GENOMIC DNA]</scope>
</reference>
<dbReference type="STRING" id="1798676.A3B90_01855"/>
<gene>
    <name evidence="4" type="ORF">A3B90_01855</name>
</gene>
<feature type="coiled-coil region" evidence="1">
    <location>
        <begin position="252"/>
        <end position="280"/>
    </location>
</feature>
<keyword evidence="3" id="KW-0472">Membrane</keyword>
<feature type="coiled-coil region" evidence="1">
    <location>
        <begin position="193"/>
        <end position="220"/>
    </location>
</feature>
<feature type="coiled-coil region" evidence="1">
    <location>
        <begin position="610"/>
        <end position="668"/>
    </location>
</feature>
<protein>
    <submittedName>
        <fullName evidence="4">Uncharacterized protein</fullName>
    </submittedName>
</protein>
<evidence type="ECO:0000256" key="3">
    <source>
        <dbReference type="SAM" id="Phobius"/>
    </source>
</evidence>
<proteinExistence type="predicted"/>
<sequence length="1836" mass="202671">MTKARHNPESLAPLAQANEMNFEKYRADAAGNFPSVVVNHEGTWKTLKLTAEPTFVRGKVVAELEIPGTGTPPGPATTETLTLDYAPQVVEFERGDGIENQTIIDTRIRKDGRVEYDLHDGTDEVIGVPQELLVTWRKTLELENQVHALGTQIDAVVHTSTDALTKKQLDASKIITTIKAELGAPTDMQDLGKRALNKKLTELETAYAQAETAVKELRADIAAVAPDARGLKNYTHFEHLTDAERAERKSIAERVQNEIVERTKAIKEEADEQQEELLEKKIAMVTAVIESEAQTEIAAEEKVLADQYKDFELDVSDAQGQWGPGGWDDDEKRNFWRRCSAKKKNLLGFTDNLTEPQTPPPYVSLFDDMLEARIAAKSRVLKNLKIEDSEKAVFDKMRKGAEVQAYYDVIAQLRTSADPGYKQFVEELDARRLAEAASALTGDILPQFDNSTTPPTPILDAAGNPLRDYNDAKVEKSARHKKNIELFKAISTEWKKAEKAAVPAGAEAFDFDVEGVNVNTRLTAVLDSIPKQADGTPVPAYQAIFDSINNPTTGLKHDFEEGKQNFANLVSADAYVTALVAAGGTLATEITNFNTAKTRENLTALRRMFIDDVNIEIVDVEQRITFLKNQEAFTKAETEYNKHEADEIKRKQDEIREYEGDSLNLSAEHLRPLLEFHHGEVANIMAKLYRQADFKYSSGGELEVGKTTLSSDIIEDFKKLFDATSINFPADPAIDALMHRIWPEAGVKDFEKFRTLWKEKLAGEVAKSFKVLAEETLAKKTAEKMQGFRAGLSRAGKMKGALALRIAMTVGFVGAGVATGGLAAGALGIAGAAGAAVGGATGGAMRGWLNKILFGKMFDKSTENANKELLLEKKDEIIEELIRENYSGAPHRAGHPENNWNTNPEGLEQFTTVLAQTIREFGEQAQNSFGPVQGEDAAAKTAREQKIQALIASGNLDELLASFSINEKHVYLDTLAAMAEQHPDEKQKFDLARAIFIMRDRGANLHTRALEEQNIDPRVISTLDRMVSSYSGKRGIGAAALSGGIIAGVFASHEYLDNIFDGVEGSTLARGTLGGIMGAVQGYRFMEGVRQQQEREEAKAELFARMSRVRGAVHGIYSSPAATLPLADSIRPDMLALKRLLHGTGTQYDTGAVVTIQKGGVKPVAYADKMLIKQIQGLVFEAEDLGLWVEKVEERRNLGAALDMMKKNSDEIEKNAKDRTREGVWYKFKKNVLWRGGGIIGGAAIGAASAILIGKHVVPQVREAAHWVGEKLHIVDPMPHDTVDLGEEKFDVPESRGANYTVIPDYANPDYVDPNTSHGPDVVPSPALSPEDAKALADLESMQWGPDQTAGKGVLHFDDTLLNSNKQVHDLILERERAMYAASSDPRIQGHANWSDKDIIHAWKVRIGEIDGKIVGPWKNGMHAGMYKEGVTYHPYIRPDGTVGITGDEEHWKNGLYKFGAPKVDVLAAHSKIEIEDPYGDSELPAHTEAPKLPLNGWEVKHIDTGHGAHNWHVPKSGIQEGTVIWREEVTNNNVGNNQTHNEYMRWHETDSNTGDGEWVKTSVHEEFARSVGATPGEVPFATREAAVQNLHLNESDMDKIEQKGFVDKGSKTFVRTGAGNVEALSKTAGEAPVEKAPVKMKLENPYEENPAKAQVEIYDHPSHFESLDDSTSYLRTQEAANRFGSEPTQVQMLRNYGYILEHRSSLYNSGSALERFVGEHFKLNITDPEVQEKISPLLSELRENQALAVKTFQEGLENPNKTAWKIQTELRPYVSGLDKNNIPYINAGEFSRNNLAEVLDEFEGETLDKVLGSTVNTIEFQNSLEELDRLSATGT</sequence>